<proteinExistence type="inferred from homology"/>
<name>A0A399D7C5_9BACT</name>
<evidence type="ECO:0000259" key="13">
    <source>
        <dbReference type="Pfam" id="PF17801"/>
    </source>
</evidence>
<gene>
    <name evidence="14" type="ORF">D1164_01845</name>
</gene>
<dbReference type="GO" id="GO:0005576">
    <property type="term" value="C:extracellular region"/>
    <property type="evidence" value="ECO:0007669"/>
    <property type="project" value="UniProtKB-SubCell"/>
</dbReference>
<comment type="subcellular location">
    <subcellularLocation>
        <location evidence="1">Secreted</location>
    </subcellularLocation>
</comment>
<dbReference type="Pfam" id="PF16499">
    <property type="entry name" value="Melibiase_2"/>
    <property type="match status" value="1"/>
</dbReference>
<dbReference type="PROSITE" id="PS00512">
    <property type="entry name" value="ALPHA_GALACTOSIDASE"/>
    <property type="match status" value="1"/>
</dbReference>
<dbReference type="Gene3D" id="3.20.20.70">
    <property type="entry name" value="Aldolase class I"/>
    <property type="match status" value="1"/>
</dbReference>
<evidence type="ECO:0000256" key="3">
    <source>
        <dbReference type="ARBA" id="ARBA00022525"/>
    </source>
</evidence>
<dbReference type="EMBL" id="QWET01000001">
    <property type="protein sequence ID" value="RIH67193.1"/>
    <property type="molecule type" value="Genomic_DNA"/>
</dbReference>
<evidence type="ECO:0000256" key="7">
    <source>
        <dbReference type="ARBA" id="ARBA00023180"/>
    </source>
</evidence>
<dbReference type="Gene3D" id="2.60.40.1180">
    <property type="entry name" value="Golgi alpha-mannosidase II"/>
    <property type="match status" value="1"/>
</dbReference>
<dbReference type="PANTHER" id="PTHR11452:SF75">
    <property type="entry name" value="ALPHA-GALACTOSIDASE MEL1"/>
    <property type="match status" value="1"/>
</dbReference>
<dbReference type="InterPro" id="IPR002241">
    <property type="entry name" value="Glyco_hydro_27"/>
</dbReference>
<evidence type="ECO:0000256" key="4">
    <source>
        <dbReference type="ARBA" id="ARBA00022729"/>
    </source>
</evidence>
<dbReference type="EC" id="3.2.1.22" evidence="11"/>
<dbReference type="InterPro" id="IPR000111">
    <property type="entry name" value="Glyco_hydro_27/36_CS"/>
</dbReference>
<dbReference type="InterPro" id="IPR041233">
    <property type="entry name" value="Melibiase_C"/>
</dbReference>
<accession>A0A399D7C5</accession>
<keyword evidence="10" id="KW-0624">Polysaccharide degradation</keyword>
<evidence type="ECO:0000256" key="1">
    <source>
        <dbReference type="ARBA" id="ARBA00004613"/>
    </source>
</evidence>
<dbReference type="Proteomes" id="UP000266441">
    <property type="component" value="Unassembled WGS sequence"/>
</dbReference>
<keyword evidence="3" id="KW-0964">Secreted</keyword>
<dbReference type="GO" id="GO:0000272">
    <property type="term" value="P:polysaccharide catabolic process"/>
    <property type="evidence" value="ECO:0007669"/>
    <property type="project" value="UniProtKB-KW"/>
</dbReference>
<keyword evidence="15" id="KW-1185">Reference proteome</keyword>
<dbReference type="GO" id="GO:0004557">
    <property type="term" value="F:alpha-galactosidase activity"/>
    <property type="evidence" value="ECO:0007669"/>
    <property type="project" value="UniProtKB-EC"/>
</dbReference>
<evidence type="ECO:0000313" key="15">
    <source>
        <dbReference type="Proteomes" id="UP000266441"/>
    </source>
</evidence>
<evidence type="ECO:0000256" key="9">
    <source>
        <dbReference type="ARBA" id="ARBA00023295"/>
    </source>
</evidence>
<dbReference type="RefSeq" id="WP_119348217.1">
    <property type="nucleotide sequence ID" value="NZ_QWET01000001.1"/>
</dbReference>
<dbReference type="InterPro" id="IPR013780">
    <property type="entry name" value="Glyco_hydro_b"/>
</dbReference>
<comment type="catalytic activity">
    <reaction evidence="11">
        <text>Hydrolysis of terminal, non-reducing alpha-D-galactose residues in alpha-D-galactosides, including galactose oligosaccharides, galactomannans and galactolipids.</text>
        <dbReference type="EC" id="3.2.1.22"/>
    </reaction>
</comment>
<evidence type="ECO:0000256" key="12">
    <source>
        <dbReference type="SAM" id="SignalP"/>
    </source>
</evidence>
<feature type="chain" id="PRO_5017290858" description="Alpha-galactosidase" evidence="12">
    <location>
        <begin position="23"/>
        <end position="410"/>
    </location>
</feature>
<dbReference type="OrthoDB" id="9807519at2"/>
<keyword evidence="4 12" id="KW-0732">Signal</keyword>
<evidence type="ECO:0000256" key="2">
    <source>
        <dbReference type="ARBA" id="ARBA00009743"/>
    </source>
</evidence>
<dbReference type="AlphaFoldDB" id="A0A399D7C5"/>
<organism evidence="14 15">
    <name type="scientific">Mariniphaga sediminis</name>
    <dbReference type="NCBI Taxonomy" id="1628158"/>
    <lineage>
        <taxon>Bacteria</taxon>
        <taxon>Pseudomonadati</taxon>
        <taxon>Bacteroidota</taxon>
        <taxon>Bacteroidia</taxon>
        <taxon>Marinilabiliales</taxon>
        <taxon>Prolixibacteraceae</taxon>
        <taxon>Mariniphaga</taxon>
    </lineage>
</organism>
<dbReference type="FunFam" id="2.60.40.1180:FF:000008">
    <property type="entry name" value="Alpha-galactosidase"/>
    <property type="match status" value="1"/>
</dbReference>
<dbReference type="SUPFAM" id="SSF51445">
    <property type="entry name" value="(Trans)glycosidases"/>
    <property type="match status" value="1"/>
</dbReference>
<reference evidence="14 15" key="1">
    <citation type="journal article" date="2015" name="Int. J. Syst. Evol. Microbiol.">
        <title>Mariniphaga sediminis sp. nov., isolated from coastal sediment.</title>
        <authorList>
            <person name="Wang F.Q."/>
            <person name="Shen Q.Y."/>
            <person name="Chen G.J."/>
            <person name="Du Z.J."/>
        </authorList>
    </citation>
    <scope>NUCLEOTIDE SEQUENCE [LARGE SCALE GENOMIC DNA]</scope>
    <source>
        <strain evidence="14 15">SY21</strain>
    </source>
</reference>
<evidence type="ECO:0000256" key="11">
    <source>
        <dbReference type="RuleBase" id="RU361168"/>
    </source>
</evidence>
<dbReference type="Pfam" id="PF17801">
    <property type="entry name" value="Melibiase_C"/>
    <property type="match status" value="1"/>
</dbReference>
<keyword evidence="5 11" id="KW-0378">Hydrolase</keyword>
<keyword evidence="9 11" id="KW-0326">Glycosidase</keyword>
<evidence type="ECO:0000256" key="10">
    <source>
        <dbReference type="ARBA" id="ARBA00023326"/>
    </source>
</evidence>
<comment type="similarity">
    <text evidence="2 11">Belongs to the glycosyl hydrolase 27 family.</text>
</comment>
<dbReference type="SUPFAM" id="SSF51011">
    <property type="entry name" value="Glycosyl hydrolase domain"/>
    <property type="match status" value="1"/>
</dbReference>
<dbReference type="CDD" id="cd14792">
    <property type="entry name" value="GH27"/>
    <property type="match status" value="1"/>
</dbReference>
<feature type="signal peptide" evidence="12">
    <location>
        <begin position="1"/>
        <end position="22"/>
    </location>
</feature>
<protein>
    <recommendedName>
        <fullName evidence="11">Alpha-galactosidase</fullName>
        <ecNumber evidence="11">3.2.1.22</ecNumber>
    </recommendedName>
    <alternativeName>
        <fullName evidence="11">Melibiase</fullName>
    </alternativeName>
</protein>
<evidence type="ECO:0000256" key="6">
    <source>
        <dbReference type="ARBA" id="ARBA00023157"/>
    </source>
</evidence>
<keyword evidence="7" id="KW-0325">Glycoprotein</keyword>
<evidence type="ECO:0000313" key="14">
    <source>
        <dbReference type="EMBL" id="RIH67193.1"/>
    </source>
</evidence>
<comment type="caution">
    <text evidence="14">The sequence shown here is derived from an EMBL/GenBank/DDBJ whole genome shotgun (WGS) entry which is preliminary data.</text>
</comment>
<evidence type="ECO:0000256" key="8">
    <source>
        <dbReference type="ARBA" id="ARBA00023277"/>
    </source>
</evidence>
<sequence length="410" mass="46843">MKKLIFISISLSFLLFSFFVKAQKQEGVALTPPMGWNSWNCFRVEVNEEKVMEIADAMVSSGMKDAGYEYIIIDDGWMTDQRDPNGHIIVDSEKFPSGMKALGDYIHNLGLKFGIYSAPGCYTCQELMGSYEHEQIDANDYAAWGVDYLKYDWCKYPSTKEVALETSVSDCRESFELMRDCLRKTGRSIVYSVHVQCVGWGTEGDSYPWVTDVAHLHRSSDDIKDNWDRMLYCLDENAELWEYARPGFWNDPDMLEVGNTTQERLWGGIDSTKMTTLEYRTHFSMWCMMAAPLIAGNDLRSMTPEIIEILTNHEVIAIDQDPLGKQGRRIRVDGELEVWCKELSGNRRAVALLNRSNEPADIVVSWKELGISGKYKVRDLWEHKNLGKFKGKFIGGNIKPHDAVVLLISK</sequence>
<keyword evidence="6 11" id="KW-1015">Disulfide bond</keyword>
<evidence type="ECO:0000256" key="5">
    <source>
        <dbReference type="ARBA" id="ARBA00022801"/>
    </source>
</evidence>
<dbReference type="PRINTS" id="PR00740">
    <property type="entry name" value="GLHYDRLASE27"/>
</dbReference>
<keyword evidence="8" id="KW-0119">Carbohydrate metabolism</keyword>
<feature type="domain" description="Alpha galactosidase C-terminal" evidence="13">
    <location>
        <begin position="333"/>
        <end position="407"/>
    </location>
</feature>
<dbReference type="InterPro" id="IPR017853">
    <property type="entry name" value="GH"/>
</dbReference>
<dbReference type="PANTHER" id="PTHR11452">
    <property type="entry name" value="ALPHA-GALACTOSIDASE/ALPHA-N-ACETYLGALACTOSAMINIDASE"/>
    <property type="match status" value="1"/>
</dbReference>
<dbReference type="FunFam" id="3.20.20.70:FF:000197">
    <property type="entry name" value="Alpha-galactosidase"/>
    <property type="match status" value="1"/>
</dbReference>
<dbReference type="InterPro" id="IPR013785">
    <property type="entry name" value="Aldolase_TIM"/>
</dbReference>